<sequence>MSQAHLSSTPMYLPRALSLTLSHPLSLSLHPHRAVGTQVGDVSGLISTRTWVLIIYAALLHLAVMISYTKRHDLRTVCGEYASEQANSFLPDHLPRHGGLP</sequence>
<keyword evidence="1" id="KW-0472">Membrane</keyword>
<dbReference type="EMBL" id="HBGG01003107">
    <property type="protein sequence ID" value="CAD9199306.1"/>
    <property type="molecule type" value="Transcribed_RNA"/>
</dbReference>
<keyword evidence="1" id="KW-1133">Transmembrane helix</keyword>
<evidence type="ECO:0000313" key="2">
    <source>
        <dbReference type="EMBL" id="CAD9199306.1"/>
    </source>
</evidence>
<reference evidence="2" key="1">
    <citation type="submission" date="2021-01" db="EMBL/GenBank/DDBJ databases">
        <authorList>
            <person name="Corre E."/>
            <person name="Pelletier E."/>
            <person name="Niang G."/>
            <person name="Scheremetjew M."/>
            <person name="Finn R."/>
            <person name="Kale V."/>
            <person name="Holt S."/>
            <person name="Cochrane G."/>
            <person name="Meng A."/>
            <person name="Brown T."/>
            <person name="Cohen L."/>
        </authorList>
    </citation>
    <scope>NUCLEOTIDE SEQUENCE</scope>
    <source>
        <strain evidence="2">PLY429</strain>
    </source>
</reference>
<dbReference type="AlphaFoldDB" id="A0A7S1SIH9"/>
<proteinExistence type="predicted"/>
<gene>
    <name evidence="2" type="ORF">TCHU04912_LOCUS1539</name>
</gene>
<organism evidence="2">
    <name type="scientific">Tetraselmis chuii</name>
    <dbReference type="NCBI Taxonomy" id="63592"/>
    <lineage>
        <taxon>Eukaryota</taxon>
        <taxon>Viridiplantae</taxon>
        <taxon>Chlorophyta</taxon>
        <taxon>core chlorophytes</taxon>
        <taxon>Chlorodendrophyceae</taxon>
        <taxon>Chlorodendrales</taxon>
        <taxon>Chlorodendraceae</taxon>
        <taxon>Tetraselmis</taxon>
    </lineage>
</organism>
<accession>A0A7S1SIH9</accession>
<name>A0A7S1SIH9_9CHLO</name>
<protein>
    <submittedName>
        <fullName evidence="2">Uncharacterized protein</fullName>
    </submittedName>
</protein>
<evidence type="ECO:0000256" key="1">
    <source>
        <dbReference type="SAM" id="Phobius"/>
    </source>
</evidence>
<feature type="transmembrane region" description="Helical" evidence="1">
    <location>
        <begin position="46"/>
        <end position="66"/>
    </location>
</feature>
<keyword evidence="1" id="KW-0812">Transmembrane</keyword>